<dbReference type="PRINTS" id="PR00080">
    <property type="entry name" value="SDRFAMILY"/>
</dbReference>
<dbReference type="NCBIfam" id="NF005559">
    <property type="entry name" value="PRK07231.1"/>
    <property type="match status" value="1"/>
</dbReference>
<evidence type="ECO:0000313" key="3">
    <source>
        <dbReference type="EMBL" id="GAG58349.1"/>
    </source>
</evidence>
<keyword evidence="2" id="KW-0560">Oxidoreductase</keyword>
<dbReference type="InterPro" id="IPR036291">
    <property type="entry name" value="NAD(P)-bd_dom_sf"/>
</dbReference>
<dbReference type="PRINTS" id="PR00081">
    <property type="entry name" value="GDHRDH"/>
</dbReference>
<comment type="caution">
    <text evidence="3">The sequence shown here is derived from an EMBL/GenBank/DDBJ whole genome shotgun (WGS) entry which is preliminary data.</text>
</comment>
<accession>X0YQ03</accession>
<evidence type="ECO:0000256" key="1">
    <source>
        <dbReference type="ARBA" id="ARBA00006484"/>
    </source>
</evidence>
<proteinExistence type="inferred from homology"/>
<dbReference type="PROSITE" id="PS00061">
    <property type="entry name" value="ADH_SHORT"/>
    <property type="match status" value="1"/>
</dbReference>
<organism evidence="3">
    <name type="scientific">marine sediment metagenome</name>
    <dbReference type="NCBI Taxonomy" id="412755"/>
    <lineage>
        <taxon>unclassified sequences</taxon>
        <taxon>metagenomes</taxon>
        <taxon>ecological metagenomes</taxon>
    </lineage>
</organism>
<dbReference type="Pfam" id="PF13561">
    <property type="entry name" value="adh_short_C2"/>
    <property type="match status" value="1"/>
</dbReference>
<comment type="similarity">
    <text evidence="1">Belongs to the short-chain dehydrogenases/reductases (SDR) family.</text>
</comment>
<dbReference type="FunFam" id="3.40.50.720:FF:000084">
    <property type="entry name" value="Short-chain dehydrogenase reductase"/>
    <property type="match status" value="1"/>
</dbReference>
<name>X0YQ03_9ZZZZ</name>
<dbReference type="AlphaFoldDB" id="X0YQ03"/>
<protein>
    <submittedName>
        <fullName evidence="3">Uncharacterized protein</fullName>
    </submittedName>
</protein>
<reference evidence="3" key="1">
    <citation type="journal article" date="2014" name="Front. Microbiol.">
        <title>High frequency of phylogenetically diverse reductive dehalogenase-homologous genes in deep subseafloor sedimentary metagenomes.</title>
        <authorList>
            <person name="Kawai M."/>
            <person name="Futagami T."/>
            <person name="Toyoda A."/>
            <person name="Takaki Y."/>
            <person name="Nishi S."/>
            <person name="Hori S."/>
            <person name="Arai W."/>
            <person name="Tsubouchi T."/>
            <person name="Morono Y."/>
            <person name="Uchiyama I."/>
            <person name="Ito T."/>
            <person name="Fujiyama A."/>
            <person name="Inagaki F."/>
            <person name="Takami H."/>
        </authorList>
    </citation>
    <scope>NUCLEOTIDE SEQUENCE</scope>
    <source>
        <strain evidence="3">Expedition CK06-06</strain>
    </source>
</reference>
<dbReference type="InterPro" id="IPR002347">
    <property type="entry name" value="SDR_fam"/>
</dbReference>
<dbReference type="PANTHER" id="PTHR42760">
    <property type="entry name" value="SHORT-CHAIN DEHYDROGENASES/REDUCTASES FAMILY MEMBER"/>
    <property type="match status" value="1"/>
</dbReference>
<dbReference type="EMBL" id="BART01002225">
    <property type="protein sequence ID" value="GAG58349.1"/>
    <property type="molecule type" value="Genomic_DNA"/>
</dbReference>
<evidence type="ECO:0000256" key="2">
    <source>
        <dbReference type="ARBA" id="ARBA00023002"/>
    </source>
</evidence>
<dbReference type="GO" id="GO:0016616">
    <property type="term" value="F:oxidoreductase activity, acting on the CH-OH group of donors, NAD or NADP as acceptor"/>
    <property type="evidence" value="ECO:0007669"/>
    <property type="project" value="TreeGrafter"/>
</dbReference>
<sequence>MFGRTLDINELIANRKILEAFSLKDKNAIVTGGNKGLGRAISLGLASAGANVVIAARDLEASKKVSDEIKNIGTDSLIVKTDVSDQEDVRNLIDKTIEKFNRIDILVNNAGVTNRPRQAATEISEEVWDWVIDINLKGTFLVSREVAKSMIKNKKGKILCIGSMLCEIAQPWHAPYVASKGGIRQLVKALALEWAAYNIHVNALCPHYFRTDFVEKSLKDPERYKAIMQNIPMKKVGEPEDIIGSAIFLCSEASNLLTGQIILIDGGYSLP</sequence>
<dbReference type="PANTHER" id="PTHR42760:SF115">
    <property type="entry name" value="3-OXOACYL-[ACYL-CARRIER-PROTEIN] REDUCTASE FABG"/>
    <property type="match status" value="1"/>
</dbReference>
<dbReference type="Gene3D" id="3.40.50.720">
    <property type="entry name" value="NAD(P)-binding Rossmann-like Domain"/>
    <property type="match status" value="1"/>
</dbReference>
<gene>
    <name evidence="3" type="ORF">S01H4_06974</name>
</gene>
<dbReference type="InterPro" id="IPR020904">
    <property type="entry name" value="Sc_DH/Rdtase_CS"/>
</dbReference>
<dbReference type="SUPFAM" id="SSF51735">
    <property type="entry name" value="NAD(P)-binding Rossmann-fold domains"/>
    <property type="match status" value="1"/>
</dbReference>